<protein>
    <recommendedName>
        <fullName evidence="7">ABC transporter substrate-binding protein PnrA-like domain-containing protein</fullName>
    </recommendedName>
</protein>
<reference evidence="8 9" key="1">
    <citation type="submission" date="2018-03" db="EMBL/GenBank/DDBJ databases">
        <title>Alkalicoccus saliphilus sp. nov., isolated from a mineral pool.</title>
        <authorList>
            <person name="Zhao B."/>
        </authorList>
    </citation>
    <scope>NUCLEOTIDE SEQUENCE [LARGE SCALE GENOMIC DNA]</scope>
    <source>
        <strain evidence="8 9">6AG</strain>
    </source>
</reference>
<dbReference type="Gene3D" id="3.40.50.2300">
    <property type="match status" value="2"/>
</dbReference>
<dbReference type="Pfam" id="PF02608">
    <property type="entry name" value="Bmp"/>
    <property type="match status" value="1"/>
</dbReference>
<sequence>MQRQIKQSSVILCLAFLCAIILIGFLYYLSTQMFQAADTSELKEEKPDTVILVSDAIADQSWGSHAHHSRLRVEEKFGIKAELFSGLVTETLREYRTVKEADNGRDLIIGHGREYTEVFNDIAASYPETKFVSLQGTPEHDNQAVYTYNNLEAEVQALLAGSIKSETKKIGVLSKEGDWKRHEEVETILQELCDETEVIHRTVESRNNKEEALQVLDELLAEGADVIYSRGNTFNRYVIEQAQVQDFYIIGFITDQAYLAEEQMITSVLIDVPKIYEYILEDYLSRDGLGSGVYDLTNQEGRNISSTGDLGPMFTDTDKEELAEKLQDFPDKQ</sequence>
<evidence type="ECO:0000256" key="2">
    <source>
        <dbReference type="ARBA" id="ARBA00022475"/>
    </source>
</evidence>
<proteinExistence type="predicted"/>
<keyword evidence="6" id="KW-0812">Transmembrane</keyword>
<name>A0A2T4U7I8_9BACI</name>
<evidence type="ECO:0000256" key="1">
    <source>
        <dbReference type="ARBA" id="ARBA00004236"/>
    </source>
</evidence>
<dbReference type="EMBL" id="PZJJ01000007">
    <property type="protein sequence ID" value="PTL39373.1"/>
    <property type="molecule type" value="Genomic_DNA"/>
</dbReference>
<keyword evidence="3" id="KW-0732">Signal</keyword>
<comment type="caution">
    <text evidence="8">The sequence shown here is derived from an EMBL/GenBank/DDBJ whole genome shotgun (WGS) entry which is preliminary data.</text>
</comment>
<comment type="subcellular location">
    <subcellularLocation>
        <location evidence="1">Cell membrane</location>
    </subcellularLocation>
</comment>
<evidence type="ECO:0000256" key="5">
    <source>
        <dbReference type="ARBA" id="ARBA00023288"/>
    </source>
</evidence>
<evidence type="ECO:0000313" key="8">
    <source>
        <dbReference type="EMBL" id="PTL39373.1"/>
    </source>
</evidence>
<dbReference type="OrthoDB" id="2556857at2"/>
<dbReference type="PANTHER" id="PTHR34296">
    <property type="entry name" value="TRANSCRIPTIONAL ACTIVATOR PROTEIN MED"/>
    <property type="match status" value="1"/>
</dbReference>
<dbReference type="PANTHER" id="PTHR34296:SF2">
    <property type="entry name" value="ABC TRANSPORTER GUANOSINE-BINDING PROTEIN NUPN"/>
    <property type="match status" value="1"/>
</dbReference>
<feature type="transmembrane region" description="Helical" evidence="6">
    <location>
        <begin position="9"/>
        <end position="29"/>
    </location>
</feature>
<organism evidence="8 9">
    <name type="scientific">Alkalicoccus saliphilus</name>
    <dbReference type="NCBI Taxonomy" id="200989"/>
    <lineage>
        <taxon>Bacteria</taxon>
        <taxon>Bacillati</taxon>
        <taxon>Bacillota</taxon>
        <taxon>Bacilli</taxon>
        <taxon>Bacillales</taxon>
        <taxon>Bacillaceae</taxon>
        <taxon>Alkalicoccus</taxon>
    </lineage>
</organism>
<dbReference type="RefSeq" id="WP_107584251.1">
    <property type="nucleotide sequence ID" value="NZ_PZJJ01000007.1"/>
</dbReference>
<gene>
    <name evidence="8" type="ORF">C6Y45_05970</name>
</gene>
<evidence type="ECO:0000256" key="4">
    <source>
        <dbReference type="ARBA" id="ARBA00023136"/>
    </source>
</evidence>
<dbReference type="InterPro" id="IPR003760">
    <property type="entry name" value="PnrA-like"/>
</dbReference>
<keyword evidence="5" id="KW-0449">Lipoprotein</keyword>
<dbReference type="GO" id="GO:0005886">
    <property type="term" value="C:plasma membrane"/>
    <property type="evidence" value="ECO:0007669"/>
    <property type="project" value="UniProtKB-SubCell"/>
</dbReference>
<dbReference type="Proteomes" id="UP000240509">
    <property type="component" value="Unassembled WGS sequence"/>
</dbReference>
<dbReference type="InterPro" id="IPR050957">
    <property type="entry name" value="BMP_lipoprotein"/>
</dbReference>
<keyword evidence="4 6" id="KW-0472">Membrane</keyword>
<evidence type="ECO:0000256" key="6">
    <source>
        <dbReference type="SAM" id="Phobius"/>
    </source>
</evidence>
<keyword evidence="2" id="KW-1003">Cell membrane</keyword>
<feature type="domain" description="ABC transporter substrate-binding protein PnrA-like" evidence="7">
    <location>
        <begin position="50"/>
        <end position="287"/>
    </location>
</feature>
<evidence type="ECO:0000259" key="7">
    <source>
        <dbReference type="Pfam" id="PF02608"/>
    </source>
</evidence>
<keyword evidence="6" id="KW-1133">Transmembrane helix</keyword>
<keyword evidence="9" id="KW-1185">Reference proteome</keyword>
<evidence type="ECO:0000313" key="9">
    <source>
        <dbReference type="Proteomes" id="UP000240509"/>
    </source>
</evidence>
<accession>A0A2T4U7I8</accession>
<evidence type="ECO:0000256" key="3">
    <source>
        <dbReference type="ARBA" id="ARBA00022729"/>
    </source>
</evidence>
<dbReference type="AlphaFoldDB" id="A0A2T4U7I8"/>